<evidence type="ECO:0000313" key="5">
    <source>
        <dbReference type="EMBL" id="MBU9720263.1"/>
    </source>
</evidence>
<dbReference type="SMART" id="SM00342">
    <property type="entry name" value="HTH_ARAC"/>
    <property type="match status" value="1"/>
</dbReference>
<dbReference type="PANTHER" id="PTHR43280:SF30">
    <property type="entry name" value="MMSAB OPERON REGULATORY PROTEIN"/>
    <property type="match status" value="1"/>
</dbReference>
<accession>A0ABS6JNX3</accession>
<protein>
    <submittedName>
        <fullName evidence="5">AraC family transcriptional regulator</fullName>
    </submittedName>
</protein>
<evidence type="ECO:0000313" key="6">
    <source>
        <dbReference type="Proteomes" id="UP000790580"/>
    </source>
</evidence>
<dbReference type="PANTHER" id="PTHR43280">
    <property type="entry name" value="ARAC-FAMILY TRANSCRIPTIONAL REGULATOR"/>
    <property type="match status" value="1"/>
</dbReference>
<organism evidence="5 6">
    <name type="scientific">Evansella alkalicola</name>
    <dbReference type="NCBI Taxonomy" id="745819"/>
    <lineage>
        <taxon>Bacteria</taxon>
        <taxon>Bacillati</taxon>
        <taxon>Bacillota</taxon>
        <taxon>Bacilli</taxon>
        <taxon>Bacillales</taxon>
        <taxon>Bacillaceae</taxon>
        <taxon>Evansella</taxon>
    </lineage>
</organism>
<proteinExistence type="predicted"/>
<dbReference type="InterPro" id="IPR018060">
    <property type="entry name" value="HTH_AraC"/>
</dbReference>
<dbReference type="SUPFAM" id="SSF51215">
    <property type="entry name" value="Regulatory protein AraC"/>
    <property type="match status" value="1"/>
</dbReference>
<dbReference type="Gene3D" id="2.60.120.280">
    <property type="entry name" value="Regulatory protein AraC"/>
    <property type="match status" value="1"/>
</dbReference>
<dbReference type="PROSITE" id="PS01124">
    <property type="entry name" value="HTH_ARAC_FAMILY_2"/>
    <property type="match status" value="1"/>
</dbReference>
<evidence type="ECO:0000256" key="2">
    <source>
        <dbReference type="ARBA" id="ARBA00023125"/>
    </source>
</evidence>
<dbReference type="Pfam" id="PF02311">
    <property type="entry name" value="AraC_binding"/>
    <property type="match status" value="1"/>
</dbReference>
<dbReference type="Proteomes" id="UP000790580">
    <property type="component" value="Unassembled WGS sequence"/>
</dbReference>
<name>A0ABS6JNX3_9BACI</name>
<keyword evidence="3" id="KW-0804">Transcription</keyword>
<sequence length="296" mass="34673">MSVQPIITPFNAYRLSFPFQEDEHPTIASIYVVGWEKQESVDYYWDGLQRKDTDTYVFQYTISGSGVLEYENDTYRLQSGDAFIVKIPSSHTYYLPDDSEKWEFVYVTLHGEEAAKCWQYLLEKLGPVFPVQADSELIQQVMRIYQDVGDRKITDIYSSSARAYEFIMECYRFEKNKGHVLNEVPEAVSKGIFYIRAHYEKQISVEDMAEYVGLSKYYFIKKFKEHMGIPPLQYLTKVRMEQAFHLLTNTELPIKEIAEKVGYPDPNYFHKVFRKVVGLSAGQIRARVPFDKLIIE</sequence>
<dbReference type="Gene3D" id="1.10.10.60">
    <property type="entry name" value="Homeodomain-like"/>
    <property type="match status" value="2"/>
</dbReference>
<evidence type="ECO:0000256" key="3">
    <source>
        <dbReference type="ARBA" id="ARBA00023163"/>
    </source>
</evidence>
<keyword evidence="1" id="KW-0805">Transcription regulation</keyword>
<feature type="domain" description="HTH araC/xylS-type" evidence="4">
    <location>
        <begin position="189"/>
        <end position="287"/>
    </location>
</feature>
<dbReference type="InterPro" id="IPR037923">
    <property type="entry name" value="HTH-like"/>
</dbReference>
<evidence type="ECO:0000259" key="4">
    <source>
        <dbReference type="PROSITE" id="PS01124"/>
    </source>
</evidence>
<dbReference type="SUPFAM" id="SSF46689">
    <property type="entry name" value="Homeodomain-like"/>
    <property type="match status" value="2"/>
</dbReference>
<keyword evidence="2" id="KW-0238">DNA-binding</keyword>
<keyword evidence="6" id="KW-1185">Reference proteome</keyword>
<reference evidence="5 6" key="1">
    <citation type="submission" date="2021-06" db="EMBL/GenBank/DDBJ databases">
        <title>Bacillus sp. RD4P76, an endophyte from a halophyte.</title>
        <authorList>
            <person name="Sun J.-Q."/>
        </authorList>
    </citation>
    <scope>NUCLEOTIDE SEQUENCE [LARGE SCALE GENOMIC DNA]</scope>
    <source>
        <strain evidence="5 6">JCM 17098</strain>
    </source>
</reference>
<dbReference type="EMBL" id="JAHQCR010000015">
    <property type="protein sequence ID" value="MBU9720263.1"/>
    <property type="molecule type" value="Genomic_DNA"/>
</dbReference>
<comment type="caution">
    <text evidence="5">The sequence shown here is derived from an EMBL/GenBank/DDBJ whole genome shotgun (WGS) entry which is preliminary data.</text>
</comment>
<gene>
    <name evidence="5" type="ORF">KS407_02270</name>
</gene>
<dbReference type="InterPro" id="IPR009057">
    <property type="entry name" value="Homeodomain-like_sf"/>
</dbReference>
<dbReference type="InterPro" id="IPR003313">
    <property type="entry name" value="AraC-bd"/>
</dbReference>
<dbReference type="Pfam" id="PF12833">
    <property type="entry name" value="HTH_18"/>
    <property type="match status" value="1"/>
</dbReference>
<dbReference type="RefSeq" id="WP_088073923.1">
    <property type="nucleotide sequence ID" value="NZ_JAHQCR010000015.1"/>
</dbReference>
<evidence type="ECO:0000256" key="1">
    <source>
        <dbReference type="ARBA" id="ARBA00023015"/>
    </source>
</evidence>